<protein>
    <submittedName>
        <fullName evidence="1">Uncharacterized protein</fullName>
    </submittedName>
</protein>
<reference evidence="1 2" key="1">
    <citation type="journal article" date="2019" name="Int. J. Syst. Evol. Microbiol.">
        <title>The Global Catalogue of Microorganisms (GCM) 10K type strain sequencing project: providing services to taxonomists for standard genome sequencing and annotation.</title>
        <authorList>
            <consortium name="The Broad Institute Genomics Platform"/>
            <consortium name="The Broad Institute Genome Sequencing Center for Infectious Disease"/>
            <person name="Wu L."/>
            <person name="Ma J."/>
        </authorList>
    </citation>
    <scope>NUCLEOTIDE SEQUENCE [LARGE SCALE GENOMIC DNA]</scope>
    <source>
        <strain evidence="1 2">YIM 94188</strain>
    </source>
</reference>
<dbReference type="RefSeq" id="WP_379691959.1">
    <property type="nucleotide sequence ID" value="NZ_JBHSXH010000004.1"/>
</dbReference>
<keyword evidence="2" id="KW-1185">Reference proteome</keyword>
<dbReference type="AlphaFoldDB" id="A0ABD5TSC3"/>
<evidence type="ECO:0000313" key="2">
    <source>
        <dbReference type="Proteomes" id="UP001596408"/>
    </source>
</evidence>
<sequence>MDGKTIFALFVSIVDYANQRNAPQSRDYNDERELLSNVKTIKDCFDGSLVFSLFSIFAIKSSL</sequence>
<proteinExistence type="predicted"/>
<comment type="caution">
    <text evidence="1">The sequence shown here is derived from an EMBL/GenBank/DDBJ whole genome shotgun (WGS) entry which is preliminary data.</text>
</comment>
<accession>A0ABD5TSC3</accession>
<name>A0ABD5TSC3_9EURY</name>
<evidence type="ECO:0000313" key="1">
    <source>
        <dbReference type="EMBL" id="MFC6823520.1"/>
    </source>
</evidence>
<dbReference type="Proteomes" id="UP001596408">
    <property type="component" value="Unassembled WGS sequence"/>
</dbReference>
<organism evidence="1 2">
    <name type="scientific">Halopelagius fulvigenes</name>
    <dbReference type="NCBI Taxonomy" id="1198324"/>
    <lineage>
        <taxon>Archaea</taxon>
        <taxon>Methanobacteriati</taxon>
        <taxon>Methanobacteriota</taxon>
        <taxon>Stenosarchaea group</taxon>
        <taxon>Halobacteria</taxon>
        <taxon>Halobacteriales</taxon>
        <taxon>Haloferacaceae</taxon>
    </lineage>
</organism>
<gene>
    <name evidence="1" type="ORF">ACFQEV_00650</name>
</gene>
<dbReference type="EMBL" id="JBHSXH010000004">
    <property type="protein sequence ID" value="MFC6823520.1"/>
    <property type="molecule type" value="Genomic_DNA"/>
</dbReference>